<dbReference type="InterPro" id="IPR016461">
    <property type="entry name" value="COMT-like"/>
</dbReference>
<keyword evidence="3" id="KW-0949">S-adenosyl-L-methionine</keyword>
<evidence type="ECO:0000313" key="7">
    <source>
        <dbReference type="Proteomes" id="UP000027238"/>
    </source>
</evidence>
<protein>
    <submittedName>
        <fullName evidence="6">Putative O-methyltransferase</fullName>
    </submittedName>
</protein>
<reference evidence="7" key="1">
    <citation type="journal article" date="2014" name="Genome Announc.">
        <title>Draft genome sequence of Colletotrichum sublineola, a destructive pathogen of cultivated sorghum.</title>
        <authorList>
            <person name="Baroncelli R."/>
            <person name="Sanz-Martin J.M."/>
            <person name="Rech G.E."/>
            <person name="Sukno S.A."/>
            <person name="Thon M.R."/>
        </authorList>
    </citation>
    <scope>NUCLEOTIDE SEQUENCE [LARGE SCALE GENOMIC DNA]</scope>
    <source>
        <strain evidence="7">TX430BB</strain>
    </source>
</reference>
<dbReference type="PANTHER" id="PTHR43712:SF16">
    <property type="entry name" value="O-METHYLTRANSFERASE ELCB"/>
    <property type="match status" value="1"/>
</dbReference>
<dbReference type="HOGENOM" id="CLU_005533_5_2_1"/>
<evidence type="ECO:0000256" key="1">
    <source>
        <dbReference type="ARBA" id="ARBA00022603"/>
    </source>
</evidence>
<dbReference type="Proteomes" id="UP000027238">
    <property type="component" value="Unassembled WGS sequence"/>
</dbReference>
<sequence>MDSPRSVENCLKLRQLATNLLGEITEYTLRGDLDQAQESSLQLRILDLVGNIRDLVAQPQDQWLLHMIESNEMAAIKLFVHWHVFEHIPTGQSISYAQLSDQVRVDPALLVRVARMLISTGVLEHDGSDGVAHTAKSKIFLPGNPYGDLDQVVTEYGLLVCDMIRYFENNRRNEPDSVGPSPFTFTKGMQHNDMWGIYDDHEKKEQFMRAMTALDRLAPIVGAYDFSWIKASTEANNDRILLVDVGGGSGHAVRAICESIDLPLEHCVLQDKEPVISRIKETGNLSRLNLMSIDMHEEQPVQVYYIRHCLHDYDDKKAQRILRHISQAMAADSTLLIAEHVVEWPPKPESAAMDMLMLAVGGKERTATEWESLVRSGGMTLKSIHWDPASCHCIIQCSKATLTVGQT</sequence>
<dbReference type="PANTHER" id="PTHR43712">
    <property type="entry name" value="PUTATIVE (AFU_ORTHOLOGUE AFUA_4G14580)-RELATED"/>
    <property type="match status" value="1"/>
</dbReference>
<evidence type="ECO:0000259" key="5">
    <source>
        <dbReference type="Pfam" id="PF08100"/>
    </source>
</evidence>
<dbReference type="SUPFAM" id="SSF53335">
    <property type="entry name" value="S-adenosyl-L-methionine-dependent methyltransferases"/>
    <property type="match status" value="1"/>
</dbReference>
<keyword evidence="2 6" id="KW-0808">Transferase</keyword>
<dbReference type="SUPFAM" id="SSF46785">
    <property type="entry name" value="Winged helix' DNA-binding domain"/>
    <property type="match status" value="1"/>
</dbReference>
<dbReference type="AlphaFoldDB" id="A0A066X9Q6"/>
<evidence type="ECO:0000259" key="4">
    <source>
        <dbReference type="Pfam" id="PF00891"/>
    </source>
</evidence>
<dbReference type="InterPro" id="IPR012967">
    <property type="entry name" value="COMT_dimerisation"/>
</dbReference>
<dbReference type="InterPro" id="IPR001077">
    <property type="entry name" value="COMT_C"/>
</dbReference>
<name>A0A066X9Q6_COLSU</name>
<dbReference type="Pfam" id="PF08100">
    <property type="entry name" value="Dimerisation"/>
    <property type="match status" value="1"/>
</dbReference>
<dbReference type="Gene3D" id="3.40.50.150">
    <property type="entry name" value="Vaccinia Virus protein VP39"/>
    <property type="match status" value="1"/>
</dbReference>
<gene>
    <name evidence="6" type="ORF">CSUB01_08516</name>
</gene>
<dbReference type="InterPro" id="IPR036388">
    <property type="entry name" value="WH-like_DNA-bd_sf"/>
</dbReference>
<keyword evidence="1 6" id="KW-0489">Methyltransferase</keyword>
<organism evidence="6 7">
    <name type="scientific">Colletotrichum sublineola</name>
    <name type="common">Sorghum anthracnose fungus</name>
    <dbReference type="NCBI Taxonomy" id="1173701"/>
    <lineage>
        <taxon>Eukaryota</taxon>
        <taxon>Fungi</taxon>
        <taxon>Dikarya</taxon>
        <taxon>Ascomycota</taxon>
        <taxon>Pezizomycotina</taxon>
        <taxon>Sordariomycetes</taxon>
        <taxon>Hypocreomycetidae</taxon>
        <taxon>Glomerellales</taxon>
        <taxon>Glomerellaceae</taxon>
        <taxon>Colletotrichum</taxon>
        <taxon>Colletotrichum graminicola species complex</taxon>
    </lineage>
</organism>
<dbReference type="PROSITE" id="PS51683">
    <property type="entry name" value="SAM_OMT_II"/>
    <property type="match status" value="1"/>
</dbReference>
<dbReference type="GO" id="GO:0008171">
    <property type="term" value="F:O-methyltransferase activity"/>
    <property type="evidence" value="ECO:0007669"/>
    <property type="project" value="InterPro"/>
</dbReference>
<dbReference type="Gene3D" id="1.10.10.10">
    <property type="entry name" value="Winged helix-like DNA-binding domain superfamily/Winged helix DNA-binding domain"/>
    <property type="match status" value="1"/>
</dbReference>
<feature type="domain" description="O-methyltransferase dimerisation" evidence="5">
    <location>
        <begin position="74"/>
        <end position="141"/>
    </location>
</feature>
<accession>A0A066X9Q6</accession>
<proteinExistence type="predicted"/>
<dbReference type="Pfam" id="PF00891">
    <property type="entry name" value="Methyltransf_2"/>
    <property type="match status" value="1"/>
</dbReference>
<evidence type="ECO:0000256" key="3">
    <source>
        <dbReference type="ARBA" id="ARBA00022691"/>
    </source>
</evidence>
<feature type="domain" description="O-methyltransferase C-terminal" evidence="4">
    <location>
        <begin position="182"/>
        <end position="378"/>
    </location>
</feature>
<dbReference type="InterPro" id="IPR029063">
    <property type="entry name" value="SAM-dependent_MTases_sf"/>
</dbReference>
<evidence type="ECO:0000256" key="2">
    <source>
        <dbReference type="ARBA" id="ARBA00022679"/>
    </source>
</evidence>
<dbReference type="eggNOG" id="KOG3178">
    <property type="taxonomic scope" value="Eukaryota"/>
</dbReference>
<keyword evidence="7" id="KW-1185">Reference proteome</keyword>
<dbReference type="EMBL" id="JMSE01001304">
    <property type="protein sequence ID" value="KDN62710.1"/>
    <property type="molecule type" value="Genomic_DNA"/>
</dbReference>
<evidence type="ECO:0000313" key="6">
    <source>
        <dbReference type="EMBL" id="KDN62710.1"/>
    </source>
</evidence>
<dbReference type="GO" id="GO:0032259">
    <property type="term" value="P:methylation"/>
    <property type="evidence" value="ECO:0007669"/>
    <property type="project" value="UniProtKB-KW"/>
</dbReference>
<comment type="caution">
    <text evidence="6">The sequence shown here is derived from an EMBL/GenBank/DDBJ whole genome shotgun (WGS) entry which is preliminary data.</text>
</comment>
<dbReference type="OrthoDB" id="1535081at2759"/>
<dbReference type="InterPro" id="IPR036390">
    <property type="entry name" value="WH_DNA-bd_sf"/>
</dbReference>